<feature type="transmembrane region" description="Helical" evidence="8">
    <location>
        <begin position="197"/>
        <end position="215"/>
    </location>
</feature>
<evidence type="ECO:0000256" key="7">
    <source>
        <dbReference type="ARBA" id="ARBA00023136"/>
    </source>
</evidence>
<keyword evidence="6 8" id="KW-1133">Transmembrane helix</keyword>
<dbReference type="Pfam" id="PF01925">
    <property type="entry name" value="TauE"/>
    <property type="match status" value="1"/>
</dbReference>
<dbReference type="AlphaFoldDB" id="A0A2T0XE42"/>
<reference evidence="9 10" key="1">
    <citation type="submission" date="2018-03" db="EMBL/GenBank/DDBJ databases">
        <title>Genomic Encyclopedia of Type Strains, Phase III (KMG-III): the genomes of soil and plant-associated and newly described type strains.</title>
        <authorList>
            <person name="Whitman W."/>
        </authorList>
    </citation>
    <scope>NUCLEOTIDE SEQUENCE [LARGE SCALE GENOMIC DNA]</scope>
    <source>
        <strain evidence="9 10">MWH-P2sevCIIIb</strain>
    </source>
</reference>
<protein>
    <recommendedName>
        <fullName evidence="8">Probable membrane transporter protein</fullName>
    </recommendedName>
</protein>
<feature type="transmembrane region" description="Helical" evidence="8">
    <location>
        <begin position="127"/>
        <end position="149"/>
    </location>
</feature>
<gene>
    <name evidence="9" type="ORF">BCM14_2332</name>
</gene>
<dbReference type="PANTHER" id="PTHR30269">
    <property type="entry name" value="TRANSMEMBRANE PROTEIN YFCA"/>
    <property type="match status" value="1"/>
</dbReference>
<comment type="subcellular location">
    <subcellularLocation>
        <location evidence="1 8">Cell membrane</location>
        <topology evidence="1 8">Multi-pass membrane protein</topology>
    </subcellularLocation>
</comment>
<keyword evidence="3" id="KW-0813">Transport</keyword>
<feature type="transmembrane region" description="Helical" evidence="8">
    <location>
        <begin position="74"/>
        <end position="93"/>
    </location>
</feature>
<feature type="transmembrane region" description="Helical" evidence="8">
    <location>
        <begin position="169"/>
        <end position="190"/>
    </location>
</feature>
<dbReference type="EMBL" id="PVTV01000015">
    <property type="protein sequence ID" value="PRY97192.1"/>
    <property type="molecule type" value="Genomic_DNA"/>
</dbReference>
<dbReference type="Proteomes" id="UP000238308">
    <property type="component" value="Unassembled WGS sequence"/>
</dbReference>
<evidence type="ECO:0000313" key="9">
    <source>
        <dbReference type="EMBL" id="PRY97192.1"/>
    </source>
</evidence>
<name>A0A2T0XE42_9BURK</name>
<evidence type="ECO:0000256" key="5">
    <source>
        <dbReference type="ARBA" id="ARBA00022692"/>
    </source>
</evidence>
<comment type="caution">
    <text evidence="9">The sequence shown here is derived from an EMBL/GenBank/DDBJ whole genome shotgun (WGS) entry which is preliminary data.</text>
</comment>
<dbReference type="OrthoDB" id="8717848at2"/>
<dbReference type="GO" id="GO:0005886">
    <property type="term" value="C:plasma membrane"/>
    <property type="evidence" value="ECO:0007669"/>
    <property type="project" value="UniProtKB-SubCell"/>
</dbReference>
<feature type="transmembrane region" description="Helical" evidence="8">
    <location>
        <begin position="30"/>
        <end position="53"/>
    </location>
</feature>
<dbReference type="InterPro" id="IPR002781">
    <property type="entry name" value="TM_pro_TauE-like"/>
</dbReference>
<evidence type="ECO:0000256" key="3">
    <source>
        <dbReference type="ARBA" id="ARBA00022448"/>
    </source>
</evidence>
<evidence type="ECO:0000256" key="1">
    <source>
        <dbReference type="ARBA" id="ARBA00004651"/>
    </source>
</evidence>
<comment type="similarity">
    <text evidence="2 8">Belongs to the 4-toluene sulfonate uptake permease (TSUP) (TC 2.A.102) family.</text>
</comment>
<dbReference type="PANTHER" id="PTHR30269:SF37">
    <property type="entry name" value="MEMBRANE TRANSPORTER PROTEIN"/>
    <property type="match status" value="1"/>
</dbReference>
<keyword evidence="10" id="KW-1185">Reference proteome</keyword>
<evidence type="ECO:0000256" key="4">
    <source>
        <dbReference type="ARBA" id="ARBA00022475"/>
    </source>
</evidence>
<dbReference type="InterPro" id="IPR052017">
    <property type="entry name" value="TSUP"/>
</dbReference>
<proteinExistence type="inferred from homology"/>
<keyword evidence="7 8" id="KW-0472">Membrane</keyword>
<sequence>MSTLFIFVFLGAFAGGLVNGLSGFGTGLTALPFWLIVLPPQLASPLAVVCSVVSQAGTLPQVWRIIDFKKVKPLVIGGLLGVPVGTFFLPLVSLNVCKAGVGILLVSYCSFQLISRTQFQVTWGGRIADGFVGLAGGVLGGLVGLSGPLPTIWANIRGWGKDTKRGVFQAYNGSILLFAFISQCVTGIITVEKMGHLFLLALPGTLIGVWCGRQLYSRLSDQRFDHILMVMLLISGCSLLISVFG</sequence>
<keyword evidence="5 8" id="KW-0812">Transmembrane</keyword>
<evidence type="ECO:0000256" key="2">
    <source>
        <dbReference type="ARBA" id="ARBA00009142"/>
    </source>
</evidence>
<evidence type="ECO:0000313" key="10">
    <source>
        <dbReference type="Proteomes" id="UP000238308"/>
    </source>
</evidence>
<organism evidence="9 10">
    <name type="scientific">Jezberella montanilacus</name>
    <dbReference type="NCBI Taxonomy" id="323426"/>
    <lineage>
        <taxon>Bacteria</taxon>
        <taxon>Pseudomonadati</taxon>
        <taxon>Pseudomonadota</taxon>
        <taxon>Betaproteobacteria</taxon>
        <taxon>Burkholderiales</taxon>
        <taxon>Alcaligenaceae</taxon>
        <taxon>Jezberella</taxon>
    </lineage>
</organism>
<evidence type="ECO:0000256" key="6">
    <source>
        <dbReference type="ARBA" id="ARBA00022989"/>
    </source>
</evidence>
<evidence type="ECO:0000256" key="8">
    <source>
        <dbReference type="RuleBase" id="RU363041"/>
    </source>
</evidence>
<feature type="transmembrane region" description="Helical" evidence="8">
    <location>
        <begin position="227"/>
        <end position="244"/>
    </location>
</feature>
<accession>A0A2T0XE42</accession>
<keyword evidence="4 8" id="KW-1003">Cell membrane</keyword>
<dbReference type="RefSeq" id="WP_106228161.1">
    <property type="nucleotide sequence ID" value="NZ_PVTV01000015.1"/>
</dbReference>